<keyword evidence="8" id="KW-1208">Phospholipid metabolism</keyword>
<sequence length="332" mass="34572">MRIVVDAMGSDDHPSPDVTGAVMAARELGDTIILVGDEATIKAELDNQNTAALSLEVVHASEAITMEDKPSKVVKGKPNSSMHVGLALVKNGEADAFVSAGNTGAVLAVAMLRQVGLGRIPGIKRPALGVVFPTKQRPMLIDNGANADCRPEYLLQFGLMGSLFMERAWQVENPRVALISNGEEEGKGNSLIKATIPLLAASGLNYIGNIEPKELMAGAADVGVTDGFTGNLIMKTAESIASYMSGIIREELMSNPLTILGGLLTRSAFKRVRAALNSDEVGGAPLLGVNGVVIIAHGRSNAYAIKQAVGQARLAVENQVVEAIATGIGLGV</sequence>
<dbReference type="AlphaFoldDB" id="A0A3B0VXY0"/>
<accession>A0A3B0VXY0</accession>
<gene>
    <name evidence="11" type="ORF">MNBD_CHLOROFLEXI01-1606</name>
</gene>
<comment type="subcellular location">
    <subcellularLocation>
        <location evidence="2">Cytoplasm</location>
    </subcellularLocation>
</comment>
<keyword evidence="6" id="KW-0443">Lipid metabolism</keyword>
<reference evidence="11" key="1">
    <citation type="submission" date="2018-06" db="EMBL/GenBank/DDBJ databases">
        <authorList>
            <person name="Zhirakovskaya E."/>
        </authorList>
    </citation>
    <scope>NUCLEOTIDE SEQUENCE</scope>
</reference>
<protein>
    <recommendedName>
        <fullName evidence="9">phosphate acyltransferase</fullName>
        <ecNumber evidence="9">2.3.1.274</ecNumber>
    </recommendedName>
</protein>
<dbReference type="PANTHER" id="PTHR30100:SF1">
    <property type="entry name" value="PHOSPHATE ACYLTRANSFERASE"/>
    <property type="match status" value="1"/>
</dbReference>
<comment type="subunit">
    <text evidence="10">Homodimer. Probably interacts with PlsY.</text>
</comment>
<evidence type="ECO:0000256" key="2">
    <source>
        <dbReference type="ARBA" id="ARBA00004496"/>
    </source>
</evidence>
<dbReference type="GO" id="GO:0005737">
    <property type="term" value="C:cytoplasm"/>
    <property type="evidence" value="ECO:0007669"/>
    <property type="project" value="UniProtKB-SubCell"/>
</dbReference>
<evidence type="ECO:0000256" key="9">
    <source>
        <dbReference type="ARBA" id="ARBA00024069"/>
    </source>
</evidence>
<dbReference type="EMBL" id="UOEU01001058">
    <property type="protein sequence ID" value="VAW43297.1"/>
    <property type="molecule type" value="Genomic_DNA"/>
</dbReference>
<dbReference type="Gene3D" id="3.40.718.10">
    <property type="entry name" value="Isopropylmalate Dehydrogenase"/>
    <property type="match status" value="1"/>
</dbReference>
<dbReference type="InterPro" id="IPR003664">
    <property type="entry name" value="FA_synthesis"/>
</dbReference>
<dbReference type="NCBIfam" id="TIGR00182">
    <property type="entry name" value="plsX"/>
    <property type="match status" value="1"/>
</dbReference>
<dbReference type="PANTHER" id="PTHR30100">
    <property type="entry name" value="FATTY ACID/PHOSPHOLIPID SYNTHESIS PROTEIN PLSX"/>
    <property type="match status" value="1"/>
</dbReference>
<dbReference type="GO" id="GO:0006633">
    <property type="term" value="P:fatty acid biosynthetic process"/>
    <property type="evidence" value="ECO:0007669"/>
    <property type="project" value="InterPro"/>
</dbReference>
<keyword evidence="7" id="KW-0594">Phospholipid biosynthesis</keyword>
<dbReference type="PIRSF" id="PIRSF002465">
    <property type="entry name" value="Phsphlp_syn_PlsX"/>
    <property type="match status" value="1"/>
</dbReference>
<keyword evidence="4" id="KW-0444">Lipid biosynthesis</keyword>
<evidence type="ECO:0000313" key="11">
    <source>
        <dbReference type="EMBL" id="VAW43297.1"/>
    </source>
</evidence>
<name>A0A3B0VXY0_9ZZZZ</name>
<dbReference type="Pfam" id="PF02504">
    <property type="entry name" value="FA_synthesis"/>
    <property type="match status" value="1"/>
</dbReference>
<evidence type="ECO:0000256" key="1">
    <source>
        <dbReference type="ARBA" id="ARBA00001232"/>
    </source>
</evidence>
<evidence type="ECO:0000256" key="4">
    <source>
        <dbReference type="ARBA" id="ARBA00022516"/>
    </source>
</evidence>
<evidence type="ECO:0000256" key="6">
    <source>
        <dbReference type="ARBA" id="ARBA00023098"/>
    </source>
</evidence>
<dbReference type="GO" id="GO:0008654">
    <property type="term" value="P:phospholipid biosynthetic process"/>
    <property type="evidence" value="ECO:0007669"/>
    <property type="project" value="UniProtKB-KW"/>
</dbReference>
<dbReference type="HAMAP" id="MF_00019">
    <property type="entry name" value="PlsX"/>
    <property type="match status" value="1"/>
</dbReference>
<evidence type="ECO:0000256" key="7">
    <source>
        <dbReference type="ARBA" id="ARBA00023209"/>
    </source>
</evidence>
<evidence type="ECO:0000256" key="3">
    <source>
        <dbReference type="ARBA" id="ARBA00022490"/>
    </source>
</evidence>
<keyword evidence="11" id="KW-0012">Acyltransferase</keyword>
<keyword evidence="5 11" id="KW-0808">Transferase</keyword>
<proteinExistence type="inferred from homology"/>
<dbReference type="GO" id="GO:0043811">
    <property type="term" value="F:phosphate:acyl-[acyl carrier protein] acyltransferase activity"/>
    <property type="evidence" value="ECO:0007669"/>
    <property type="project" value="UniProtKB-EC"/>
</dbReference>
<dbReference type="SUPFAM" id="SSF53659">
    <property type="entry name" value="Isocitrate/Isopropylmalate dehydrogenase-like"/>
    <property type="match status" value="1"/>
</dbReference>
<dbReference type="EC" id="2.3.1.274" evidence="9"/>
<comment type="catalytic activity">
    <reaction evidence="1">
        <text>a fatty acyl-[ACP] + phosphate = an acyl phosphate + holo-[ACP]</text>
        <dbReference type="Rhea" id="RHEA:42292"/>
        <dbReference type="Rhea" id="RHEA-COMP:9685"/>
        <dbReference type="Rhea" id="RHEA-COMP:14125"/>
        <dbReference type="ChEBI" id="CHEBI:43474"/>
        <dbReference type="ChEBI" id="CHEBI:59918"/>
        <dbReference type="ChEBI" id="CHEBI:64479"/>
        <dbReference type="ChEBI" id="CHEBI:138651"/>
        <dbReference type="EC" id="2.3.1.274"/>
    </reaction>
</comment>
<organism evidence="11">
    <name type="scientific">hydrothermal vent metagenome</name>
    <dbReference type="NCBI Taxonomy" id="652676"/>
    <lineage>
        <taxon>unclassified sequences</taxon>
        <taxon>metagenomes</taxon>
        <taxon>ecological metagenomes</taxon>
    </lineage>
</organism>
<keyword evidence="3" id="KW-0963">Cytoplasm</keyword>
<evidence type="ECO:0000256" key="5">
    <source>
        <dbReference type="ARBA" id="ARBA00022679"/>
    </source>
</evidence>
<evidence type="ECO:0000256" key="10">
    <source>
        <dbReference type="ARBA" id="ARBA00046608"/>
    </source>
</evidence>
<evidence type="ECO:0000256" key="8">
    <source>
        <dbReference type="ARBA" id="ARBA00023264"/>
    </source>
</evidence>
<dbReference type="InterPro" id="IPR012281">
    <property type="entry name" value="Phospholipid_synth_PlsX-like"/>
</dbReference>